<evidence type="ECO:0000256" key="2">
    <source>
        <dbReference type="ARBA" id="ARBA00023002"/>
    </source>
</evidence>
<proteinExistence type="predicted"/>
<sequence>MFTIKNYVVVQSLEEAYELNQKKNNVILGGTAWLKMGERNIQNAIDLSGLGLNKIEEDDEFIKIGCMCTLRDMEVSNKLNRYFDEAIKESLKYIVGVQFRNCATIGGSIYSRFGFSDILTVLLALDTYVELYKGGIIPLEEYKDMPYDNDILVRVLIRKDNRKVRYLTHRNSATDIPTLACAVSKLDNEWNIVLGARPQKAMKVIGVSKLLSEIPTKDEIEKVINKVIEEVKFESNMRGSKEYRLLLAKALINRGIEGIIGGSYEN</sequence>
<protein>
    <submittedName>
        <fullName evidence="4">FAD binding domain-containing protein</fullName>
    </submittedName>
</protein>
<dbReference type="Pfam" id="PF03450">
    <property type="entry name" value="CO_deh_flav_C"/>
    <property type="match status" value="1"/>
</dbReference>
<keyword evidence="1" id="KW-0285">Flavoprotein</keyword>
<dbReference type="RefSeq" id="WP_186859509.1">
    <property type="nucleotide sequence ID" value="NZ_JACOOO010000007.1"/>
</dbReference>
<dbReference type="InterPro" id="IPR016166">
    <property type="entry name" value="FAD-bd_PCMH"/>
</dbReference>
<reference evidence="4 5" key="1">
    <citation type="submission" date="2020-08" db="EMBL/GenBank/DDBJ databases">
        <title>Genome public.</title>
        <authorList>
            <person name="Liu C."/>
            <person name="Sun Q."/>
        </authorList>
    </citation>
    <scope>NUCLEOTIDE SEQUENCE [LARGE SCALE GENOMIC DNA]</scope>
    <source>
        <strain evidence="4 5">NSJ-6</strain>
    </source>
</reference>
<dbReference type="EMBL" id="JACOOO010000007">
    <property type="protein sequence ID" value="MBC5628370.1"/>
    <property type="molecule type" value="Genomic_DNA"/>
</dbReference>
<dbReference type="SUPFAM" id="SSF55447">
    <property type="entry name" value="CO dehydrogenase flavoprotein C-terminal domain-like"/>
    <property type="match status" value="1"/>
</dbReference>
<keyword evidence="2" id="KW-0560">Oxidoreductase</keyword>
<feature type="domain" description="FAD-binding PCMH-type" evidence="3">
    <location>
        <begin position="1"/>
        <end position="162"/>
    </location>
</feature>
<dbReference type="InterPro" id="IPR002346">
    <property type="entry name" value="Mopterin_DH_FAD-bd"/>
</dbReference>
<evidence type="ECO:0000256" key="1">
    <source>
        <dbReference type="ARBA" id="ARBA00022630"/>
    </source>
</evidence>
<comment type="caution">
    <text evidence="4">The sequence shown here is derived from an EMBL/GenBank/DDBJ whole genome shotgun (WGS) entry which is preliminary data.</text>
</comment>
<accession>A0ABR7DB50</accession>
<dbReference type="PANTHER" id="PTHR42659">
    <property type="entry name" value="XANTHINE DEHYDROGENASE SUBUNIT C-RELATED"/>
    <property type="match status" value="1"/>
</dbReference>
<evidence type="ECO:0000259" key="3">
    <source>
        <dbReference type="PROSITE" id="PS51387"/>
    </source>
</evidence>
<dbReference type="InterPro" id="IPR005107">
    <property type="entry name" value="CO_DH_flav_C"/>
</dbReference>
<name>A0ABR7DB50_9CLOT</name>
<dbReference type="Proteomes" id="UP000596929">
    <property type="component" value="Unassembled WGS sequence"/>
</dbReference>
<dbReference type="InterPro" id="IPR016169">
    <property type="entry name" value="FAD-bd_PCMH_sub2"/>
</dbReference>
<dbReference type="PANTHER" id="PTHR42659:SF9">
    <property type="entry name" value="XANTHINE DEHYDROGENASE FAD-BINDING SUBUNIT XDHB-RELATED"/>
    <property type="match status" value="1"/>
</dbReference>
<dbReference type="Pfam" id="PF00941">
    <property type="entry name" value="FAD_binding_5"/>
    <property type="match status" value="1"/>
</dbReference>
<dbReference type="Gene3D" id="3.30.465.10">
    <property type="match status" value="1"/>
</dbReference>
<dbReference type="InterPro" id="IPR036318">
    <property type="entry name" value="FAD-bd_PCMH-like_sf"/>
</dbReference>
<evidence type="ECO:0000313" key="4">
    <source>
        <dbReference type="EMBL" id="MBC5628370.1"/>
    </source>
</evidence>
<evidence type="ECO:0000313" key="5">
    <source>
        <dbReference type="Proteomes" id="UP000596929"/>
    </source>
</evidence>
<dbReference type="InterPro" id="IPR051312">
    <property type="entry name" value="Diverse_Substr_Oxidored"/>
</dbReference>
<organism evidence="4 5">
    <name type="scientific">Clostridium hominis</name>
    <dbReference type="NCBI Taxonomy" id="2763036"/>
    <lineage>
        <taxon>Bacteria</taxon>
        <taxon>Bacillati</taxon>
        <taxon>Bacillota</taxon>
        <taxon>Clostridia</taxon>
        <taxon>Eubacteriales</taxon>
        <taxon>Clostridiaceae</taxon>
        <taxon>Clostridium</taxon>
    </lineage>
</organism>
<gene>
    <name evidence="4" type="ORF">H8S20_05615</name>
</gene>
<dbReference type="SUPFAM" id="SSF56176">
    <property type="entry name" value="FAD-binding/transporter-associated domain-like"/>
    <property type="match status" value="1"/>
</dbReference>
<dbReference type="InterPro" id="IPR036683">
    <property type="entry name" value="CO_DH_flav_C_dom_sf"/>
</dbReference>
<keyword evidence="5" id="KW-1185">Reference proteome</keyword>
<dbReference type="Gene3D" id="3.30.390.50">
    <property type="entry name" value="CO dehydrogenase flavoprotein, C-terminal domain"/>
    <property type="match status" value="1"/>
</dbReference>
<dbReference type="PROSITE" id="PS51387">
    <property type="entry name" value="FAD_PCMH"/>
    <property type="match status" value="1"/>
</dbReference>